<dbReference type="EMBL" id="JAUSUG010000007">
    <property type="protein sequence ID" value="MDQ0254738.1"/>
    <property type="molecule type" value="Genomic_DNA"/>
</dbReference>
<evidence type="ECO:0000313" key="3">
    <source>
        <dbReference type="Proteomes" id="UP001230005"/>
    </source>
</evidence>
<accession>A0ABT9ZW78</accession>
<organism evidence="2 3">
    <name type="scientific">Evansella vedderi</name>
    <dbReference type="NCBI Taxonomy" id="38282"/>
    <lineage>
        <taxon>Bacteria</taxon>
        <taxon>Bacillati</taxon>
        <taxon>Bacillota</taxon>
        <taxon>Bacilli</taxon>
        <taxon>Bacillales</taxon>
        <taxon>Bacillaceae</taxon>
        <taxon>Evansella</taxon>
    </lineage>
</organism>
<evidence type="ECO:0000313" key="2">
    <source>
        <dbReference type="EMBL" id="MDQ0254738.1"/>
    </source>
</evidence>
<feature type="transmembrane region" description="Helical" evidence="1">
    <location>
        <begin position="46"/>
        <end position="65"/>
    </location>
</feature>
<dbReference type="Proteomes" id="UP001230005">
    <property type="component" value="Unassembled WGS sequence"/>
</dbReference>
<dbReference type="RefSeq" id="WP_307325100.1">
    <property type="nucleotide sequence ID" value="NZ_JAUSUG010000007.1"/>
</dbReference>
<reference evidence="2 3" key="1">
    <citation type="submission" date="2023-07" db="EMBL/GenBank/DDBJ databases">
        <title>Genomic Encyclopedia of Type Strains, Phase IV (KMG-IV): sequencing the most valuable type-strain genomes for metagenomic binning, comparative biology and taxonomic classification.</title>
        <authorList>
            <person name="Goeker M."/>
        </authorList>
    </citation>
    <scope>NUCLEOTIDE SEQUENCE [LARGE SCALE GENOMIC DNA]</scope>
    <source>
        <strain evidence="2 3">DSM 9768</strain>
    </source>
</reference>
<comment type="caution">
    <text evidence="2">The sequence shown here is derived from an EMBL/GenBank/DDBJ whole genome shotgun (WGS) entry which is preliminary data.</text>
</comment>
<proteinExistence type="predicted"/>
<evidence type="ECO:0000256" key="1">
    <source>
        <dbReference type="SAM" id="Phobius"/>
    </source>
</evidence>
<keyword evidence="1" id="KW-0472">Membrane</keyword>
<gene>
    <name evidence="2" type="ORF">J2S74_002117</name>
</gene>
<sequence length="86" mass="9525">MYKSLIITLFKWIVFGGMIGIIVGSTTAFLLNTNDLLGEVRERNSWLILCLPLGGIVLGYLYMNLGIRAGTELYKGNNLVIGSSWQ</sequence>
<keyword evidence="3" id="KW-1185">Reference proteome</keyword>
<protein>
    <submittedName>
        <fullName evidence="2">H+/Cl- antiporter ClcA</fullName>
    </submittedName>
</protein>
<name>A0ABT9ZW78_9BACI</name>
<keyword evidence="1" id="KW-1133">Transmembrane helix</keyword>
<feature type="transmembrane region" description="Helical" evidence="1">
    <location>
        <begin position="12"/>
        <end position="31"/>
    </location>
</feature>
<keyword evidence="1" id="KW-0812">Transmembrane</keyword>